<reference evidence="6" key="1">
    <citation type="submission" date="2025-08" db="UniProtKB">
        <authorList>
            <consortium name="Ensembl"/>
        </authorList>
    </citation>
    <scope>IDENTIFICATION</scope>
</reference>
<dbReference type="InParanoid" id="A0A3Q3EAK1"/>
<proteinExistence type="predicted"/>
<name>A0A3Q3EAK1_9LABR</name>
<protein>
    <submittedName>
        <fullName evidence="6">Cerebellin-1-like</fullName>
    </submittedName>
</protein>
<evidence type="ECO:0000256" key="1">
    <source>
        <dbReference type="ARBA" id="ARBA00004613"/>
    </source>
</evidence>
<dbReference type="Gene3D" id="2.60.120.40">
    <property type="match status" value="1"/>
</dbReference>
<dbReference type="SMART" id="SM00110">
    <property type="entry name" value="C1Q"/>
    <property type="match status" value="1"/>
</dbReference>
<dbReference type="PRINTS" id="PR00007">
    <property type="entry name" value="COMPLEMNTC1Q"/>
</dbReference>
<dbReference type="InterPro" id="IPR001073">
    <property type="entry name" value="C1q_dom"/>
</dbReference>
<keyword evidence="2" id="KW-0964">Secreted</keyword>
<reference evidence="6" key="2">
    <citation type="submission" date="2025-09" db="UniProtKB">
        <authorList>
            <consortium name="Ensembl"/>
        </authorList>
    </citation>
    <scope>IDENTIFICATION</scope>
</reference>
<keyword evidence="7" id="KW-1185">Reference proteome</keyword>
<dbReference type="OrthoDB" id="6154955at2759"/>
<sequence>MKFSIWVFSSLFCSLILAQDEGQAAEKTSQTEACFPDMCDLLKDFGALREKMGIMETRLKDSENQIHELKNKETTRVAFSAATGGNNNSIGPFSTDRTLVFRKVITNIGNTYNTETGVFAAPVTGTYYFTLFHHAGGTHTASLSLIKNNVVVVMTYDHPSTQDTADNGGNAVLLQLQQGDQVYVRLDANAHVWGNDVITTFSYFLLSQG</sequence>
<dbReference type="Ensembl" id="ENSLBET00000003231.1">
    <property type="protein sequence ID" value="ENSLBEP00000003066.1"/>
    <property type="gene ID" value="ENSLBEG00000002412.1"/>
</dbReference>
<dbReference type="Pfam" id="PF00386">
    <property type="entry name" value="C1q"/>
    <property type="match status" value="1"/>
</dbReference>
<accession>A0A3Q3EAK1</accession>
<dbReference type="Proteomes" id="UP000261660">
    <property type="component" value="Unplaced"/>
</dbReference>
<dbReference type="FunCoup" id="A0A3Q3EAK1">
    <property type="interactions" value="10"/>
</dbReference>
<evidence type="ECO:0000313" key="7">
    <source>
        <dbReference type="Proteomes" id="UP000261660"/>
    </source>
</evidence>
<dbReference type="PANTHER" id="PTHR22923:SF102">
    <property type="entry name" value="CEREBELLIN 13-RELATED"/>
    <property type="match status" value="1"/>
</dbReference>
<dbReference type="AlphaFoldDB" id="A0A3Q3EAK1"/>
<organism evidence="6 7">
    <name type="scientific">Labrus bergylta</name>
    <name type="common">ballan wrasse</name>
    <dbReference type="NCBI Taxonomy" id="56723"/>
    <lineage>
        <taxon>Eukaryota</taxon>
        <taxon>Metazoa</taxon>
        <taxon>Chordata</taxon>
        <taxon>Craniata</taxon>
        <taxon>Vertebrata</taxon>
        <taxon>Euteleostomi</taxon>
        <taxon>Actinopterygii</taxon>
        <taxon>Neopterygii</taxon>
        <taxon>Teleostei</taxon>
        <taxon>Neoteleostei</taxon>
        <taxon>Acanthomorphata</taxon>
        <taxon>Eupercaria</taxon>
        <taxon>Labriformes</taxon>
        <taxon>Labridae</taxon>
        <taxon>Labrus</taxon>
    </lineage>
</organism>
<dbReference type="GeneTree" id="ENSGT00940000163520"/>
<dbReference type="InterPro" id="IPR008983">
    <property type="entry name" value="Tumour_necrosis_fac-like_dom"/>
</dbReference>
<dbReference type="PROSITE" id="PS50871">
    <property type="entry name" value="C1Q"/>
    <property type="match status" value="1"/>
</dbReference>
<dbReference type="PANTHER" id="PTHR22923">
    <property type="entry name" value="CEREBELLIN-RELATED"/>
    <property type="match status" value="1"/>
</dbReference>
<evidence type="ECO:0000256" key="2">
    <source>
        <dbReference type="ARBA" id="ARBA00022525"/>
    </source>
</evidence>
<evidence type="ECO:0000313" key="6">
    <source>
        <dbReference type="Ensembl" id="ENSLBEP00000003066.1"/>
    </source>
</evidence>
<evidence type="ECO:0000256" key="4">
    <source>
        <dbReference type="SAM" id="SignalP"/>
    </source>
</evidence>
<keyword evidence="3 4" id="KW-0732">Signal</keyword>
<dbReference type="GO" id="GO:0005576">
    <property type="term" value="C:extracellular region"/>
    <property type="evidence" value="ECO:0007669"/>
    <property type="project" value="UniProtKB-SubCell"/>
</dbReference>
<dbReference type="InterPro" id="IPR050822">
    <property type="entry name" value="Cerebellin_Synaptic_Org"/>
</dbReference>
<evidence type="ECO:0000259" key="5">
    <source>
        <dbReference type="PROSITE" id="PS50871"/>
    </source>
</evidence>
<dbReference type="SUPFAM" id="SSF49842">
    <property type="entry name" value="TNF-like"/>
    <property type="match status" value="1"/>
</dbReference>
<feature type="chain" id="PRO_5018686129" evidence="4">
    <location>
        <begin position="19"/>
        <end position="209"/>
    </location>
</feature>
<evidence type="ECO:0000256" key="3">
    <source>
        <dbReference type="ARBA" id="ARBA00022729"/>
    </source>
</evidence>
<feature type="domain" description="C1q" evidence="5">
    <location>
        <begin position="72"/>
        <end position="209"/>
    </location>
</feature>
<feature type="signal peptide" evidence="4">
    <location>
        <begin position="1"/>
        <end position="18"/>
    </location>
</feature>
<comment type="subcellular location">
    <subcellularLocation>
        <location evidence="1">Secreted</location>
    </subcellularLocation>
</comment>